<evidence type="ECO:0000313" key="14">
    <source>
        <dbReference type="Proteomes" id="UP001258017"/>
    </source>
</evidence>
<dbReference type="EMBL" id="JAIFRP010000007">
    <property type="protein sequence ID" value="KAK2587086.1"/>
    <property type="molecule type" value="Genomic_DNA"/>
</dbReference>
<keyword evidence="5" id="KW-0970">Cilium biogenesis/degradation</keyword>
<dbReference type="PANTHER" id="PTHR28388:SF1">
    <property type="entry name" value="TRANSMEMBRANE PROTEIN 237"/>
    <property type="match status" value="1"/>
</dbReference>
<evidence type="ECO:0000256" key="10">
    <source>
        <dbReference type="ARBA" id="ARBA00025631"/>
    </source>
</evidence>
<gene>
    <name evidence="13" type="ORF">KPH14_002857</name>
</gene>
<dbReference type="AlphaFoldDB" id="A0AAD9VU45"/>
<keyword evidence="6 12" id="KW-1133">Transmembrane helix</keyword>
<keyword evidence="9" id="KW-0966">Cell projection</keyword>
<dbReference type="PANTHER" id="PTHR28388">
    <property type="entry name" value="TRANSMEMBRANE PROTEIN 237"/>
    <property type="match status" value="1"/>
</dbReference>
<protein>
    <submittedName>
        <fullName evidence="13">Uncharacterized protein</fullName>
    </submittedName>
</protein>
<evidence type="ECO:0000313" key="13">
    <source>
        <dbReference type="EMBL" id="KAK2587086.1"/>
    </source>
</evidence>
<proteinExistence type="inferred from homology"/>
<feature type="transmembrane region" description="Helical" evidence="12">
    <location>
        <begin position="265"/>
        <end position="288"/>
    </location>
</feature>
<evidence type="ECO:0000256" key="12">
    <source>
        <dbReference type="SAM" id="Phobius"/>
    </source>
</evidence>
<evidence type="ECO:0000256" key="3">
    <source>
        <dbReference type="ARBA" id="ARBA00008783"/>
    </source>
</evidence>
<feature type="transmembrane region" description="Helical" evidence="12">
    <location>
        <begin position="191"/>
        <end position="212"/>
    </location>
</feature>
<reference evidence="13" key="1">
    <citation type="submission" date="2021-08" db="EMBL/GenBank/DDBJ databases">
        <authorList>
            <person name="Misof B."/>
            <person name="Oliver O."/>
            <person name="Podsiadlowski L."/>
            <person name="Donath A."/>
            <person name="Peters R."/>
            <person name="Mayer C."/>
            <person name="Rust J."/>
            <person name="Gunkel S."/>
            <person name="Lesny P."/>
            <person name="Martin S."/>
            <person name="Oeyen J.P."/>
            <person name="Petersen M."/>
            <person name="Panagiotis P."/>
            <person name="Wilbrandt J."/>
            <person name="Tanja T."/>
        </authorList>
    </citation>
    <scope>NUCLEOTIDE SEQUENCE</scope>
    <source>
        <strain evidence="13">GBR_01_08_01A</strain>
        <tissue evidence="13">Thorax + abdomen</tissue>
    </source>
</reference>
<dbReference type="InterPro" id="IPR029409">
    <property type="entry name" value="TMEM237"/>
</dbReference>
<evidence type="ECO:0000256" key="5">
    <source>
        <dbReference type="ARBA" id="ARBA00022794"/>
    </source>
</evidence>
<comment type="caution">
    <text evidence="13">The sequence shown here is derived from an EMBL/GenBank/DDBJ whole genome shotgun (WGS) entry which is preliminary data.</text>
</comment>
<dbReference type="Pfam" id="PF15383">
    <property type="entry name" value="TMEM237"/>
    <property type="match status" value="1"/>
</dbReference>
<evidence type="ECO:0000256" key="7">
    <source>
        <dbReference type="ARBA" id="ARBA00023069"/>
    </source>
</evidence>
<evidence type="ECO:0000256" key="8">
    <source>
        <dbReference type="ARBA" id="ARBA00023136"/>
    </source>
</evidence>
<accession>A0AAD9VU45</accession>
<dbReference type="GO" id="GO:0035869">
    <property type="term" value="C:ciliary transition zone"/>
    <property type="evidence" value="ECO:0007669"/>
    <property type="project" value="TreeGrafter"/>
</dbReference>
<evidence type="ECO:0000256" key="2">
    <source>
        <dbReference type="ARBA" id="ARBA00004141"/>
    </source>
</evidence>
<keyword evidence="14" id="KW-1185">Reference proteome</keyword>
<dbReference type="GO" id="GO:0016020">
    <property type="term" value="C:membrane"/>
    <property type="evidence" value="ECO:0007669"/>
    <property type="project" value="UniProtKB-SubCell"/>
</dbReference>
<evidence type="ECO:0000256" key="9">
    <source>
        <dbReference type="ARBA" id="ARBA00023273"/>
    </source>
</evidence>
<feature type="compositionally biased region" description="Basic and acidic residues" evidence="11">
    <location>
        <begin position="26"/>
        <end position="69"/>
    </location>
</feature>
<evidence type="ECO:0000256" key="4">
    <source>
        <dbReference type="ARBA" id="ARBA00022692"/>
    </source>
</evidence>
<name>A0AAD9VU45_9HYME</name>
<keyword evidence="8 12" id="KW-0472">Membrane</keyword>
<dbReference type="GO" id="GO:0060271">
    <property type="term" value="P:cilium assembly"/>
    <property type="evidence" value="ECO:0007669"/>
    <property type="project" value="TreeGrafter"/>
</dbReference>
<comment type="similarity">
    <text evidence="3">Belongs to the TMEM237 family.</text>
</comment>
<comment type="function">
    <text evidence="10">Component of the transition zone in primary cilia. Required for ciliogenesis.</text>
</comment>
<dbReference type="Proteomes" id="UP001258017">
    <property type="component" value="Unassembled WGS sequence"/>
</dbReference>
<keyword evidence="7" id="KW-0969">Cilium</keyword>
<evidence type="ECO:0000256" key="6">
    <source>
        <dbReference type="ARBA" id="ARBA00022989"/>
    </source>
</evidence>
<keyword evidence="4 12" id="KW-0812">Transmembrane</keyword>
<evidence type="ECO:0000256" key="1">
    <source>
        <dbReference type="ARBA" id="ARBA00004138"/>
    </source>
</evidence>
<feature type="transmembrane region" description="Helical" evidence="12">
    <location>
        <begin position="224"/>
        <end position="245"/>
    </location>
</feature>
<organism evidence="13 14">
    <name type="scientific">Odynerus spinipes</name>
    <dbReference type="NCBI Taxonomy" id="1348599"/>
    <lineage>
        <taxon>Eukaryota</taxon>
        <taxon>Metazoa</taxon>
        <taxon>Ecdysozoa</taxon>
        <taxon>Arthropoda</taxon>
        <taxon>Hexapoda</taxon>
        <taxon>Insecta</taxon>
        <taxon>Pterygota</taxon>
        <taxon>Neoptera</taxon>
        <taxon>Endopterygota</taxon>
        <taxon>Hymenoptera</taxon>
        <taxon>Apocrita</taxon>
        <taxon>Aculeata</taxon>
        <taxon>Vespoidea</taxon>
        <taxon>Vespidae</taxon>
        <taxon>Eumeninae</taxon>
        <taxon>Odynerus</taxon>
    </lineage>
</organism>
<reference evidence="13" key="2">
    <citation type="journal article" date="2023" name="Commun. Biol.">
        <title>Intrasexual cuticular hydrocarbon dimorphism in a wasp sheds light on hydrocarbon biosynthesis genes in Hymenoptera.</title>
        <authorList>
            <person name="Moris V.C."/>
            <person name="Podsiadlowski L."/>
            <person name="Martin S."/>
            <person name="Oeyen J.P."/>
            <person name="Donath A."/>
            <person name="Petersen M."/>
            <person name="Wilbrandt J."/>
            <person name="Misof B."/>
            <person name="Liedtke D."/>
            <person name="Thamm M."/>
            <person name="Scheiner R."/>
            <person name="Schmitt T."/>
            <person name="Niehuis O."/>
        </authorList>
    </citation>
    <scope>NUCLEOTIDE SEQUENCE</scope>
    <source>
        <strain evidence="13">GBR_01_08_01A</strain>
    </source>
</reference>
<evidence type="ECO:0000256" key="11">
    <source>
        <dbReference type="SAM" id="MobiDB-lite"/>
    </source>
</evidence>
<sequence length="358" mass="40596">MEEVNSGSRTVLRDSKDSYEIESSEESCKSEEERFSRNSERGLRRAKIEIEETIETERIHSRTLNDTRRSSTGTSRDGRERSTRSKGKHRHTETPITETLRKALDKRHMDHYEESVTPSTLTTDKIYIQGKNGFSAVRIAIASDEDERCASKSLSKDVDILRQRTTLAAKGISSPIVIAIVAQKCWKRTAIVYQGLLAGMALLHFTMIRVFFDASMEFISRYSILSEIYSGLFSLLIALSVISIFDKFDIAHLKMNRLHNIRGDYIGSAIAIPLYVATLCLHETFANLDDRLALIHYRDFNGGLSNSNNTNMEDFLNGLTIWQEINISKDLLATLAWFLVAVGTQDDALLMHLESMQE</sequence>
<comment type="subcellular location">
    <subcellularLocation>
        <location evidence="1">Cell projection</location>
        <location evidence="1">Cilium</location>
    </subcellularLocation>
    <subcellularLocation>
        <location evidence="2">Membrane</location>
        <topology evidence="2">Multi-pass membrane protein</topology>
    </subcellularLocation>
</comment>
<feature type="region of interest" description="Disordered" evidence="11">
    <location>
        <begin position="1"/>
        <end position="98"/>
    </location>
</feature>